<evidence type="ECO:0000313" key="3">
    <source>
        <dbReference type="Proteomes" id="UP000015354"/>
    </source>
</evidence>
<comment type="caution">
    <text evidence="2">The sequence shown here is derived from an EMBL/GenBank/DDBJ whole genome shotgun (WGS) entry which is preliminary data.</text>
</comment>
<protein>
    <submittedName>
        <fullName evidence="2">Uncharacterized protein</fullName>
    </submittedName>
</protein>
<evidence type="ECO:0000313" key="2">
    <source>
        <dbReference type="EMBL" id="EPY15573.1"/>
    </source>
</evidence>
<dbReference type="EMBL" id="ATMH01011948">
    <property type="protein sequence ID" value="EPY15573.1"/>
    <property type="molecule type" value="Genomic_DNA"/>
</dbReference>
<reference evidence="2 3" key="1">
    <citation type="journal article" date="2013" name="PLoS ONE">
        <title>Predicting the Proteins of Angomonas deanei, Strigomonas culicis and Their Respective Endosymbionts Reveals New Aspects of the Trypanosomatidae Family.</title>
        <authorList>
            <person name="Motta M.C."/>
            <person name="Martins A.C."/>
            <person name="de Souza S.S."/>
            <person name="Catta-Preta C.M."/>
            <person name="Silva R."/>
            <person name="Klein C.C."/>
            <person name="de Almeida L.G."/>
            <person name="de Lima Cunha O."/>
            <person name="Ciapina L.P."/>
            <person name="Brocchi M."/>
            <person name="Colabardini A.C."/>
            <person name="de Araujo Lima B."/>
            <person name="Machado C.R."/>
            <person name="de Almeida Soares C.M."/>
            <person name="Probst C.M."/>
            <person name="de Menezes C.B."/>
            <person name="Thompson C.E."/>
            <person name="Bartholomeu D.C."/>
            <person name="Gradia D.F."/>
            <person name="Pavoni D.P."/>
            <person name="Grisard E.C."/>
            <person name="Fantinatti-Garboggini F."/>
            <person name="Marchini F.K."/>
            <person name="Rodrigues-Luiz G.F."/>
            <person name="Wagner G."/>
            <person name="Goldman G.H."/>
            <person name="Fietto J.L."/>
            <person name="Elias M.C."/>
            <person name="Goldman M.H."/>
            <person name="Sagot M.F."/>
            <person name="Pereira M."/>
            <person name="Stoco P.H."/>
            <person name="de Mendonca-Neto R.P."/>
            <person name="Teixeira S.M."/>
            <person name="Maciel T.E."/>
            <person name="de Oliveira Mendes T.A."/>
            <person name="Urmenyi T.P."/>
            <person name="de Souza W."/>
            <person name="Schenkman S."/>
            <person name="de Vasconcelos A.T."/>
        </authorList>
    </citation>
    <scope>NUCLEOTIDE SEQUENCE [LARGE SCALE GENOMIC DNA]</scope>
</reference>
<gene>
    <name evidence="2" type="ORF">STCU_11922</name>
</gene>
<dbReference type="Proteomes" id="UP000015354">
    <property type="component" value="Unassembled WGS sequence"/>
</dbReference>
<organism evidence="2 3">
    <name type="scientific">Strigomonas culicis</name>
    <dbReference type="NCBI Taxonomy" id="28005"/>
    <lineage>
        <taxon>Eukaryota</taxon>
        <taxon>Discoba</taxon>
        <taxon>Euglenozoa</taxon>
        <taxon>Kinetoplastea</taxon>
        <taxon>Metakinetoplastina</taxon>
        <taxon>Trypanosomatida</taxon>
        <taxon>Trypanosomatidae</taxon>
        <taxon>Strigomonadinae</taxon>
        <taxon>Strigomonas</taxon>
    </lineage>
</organism>
<dbReference type="AlphaFoldDB" id="S9TGX2"/>
<feature type="region of interest" description="Disordered" evidence="1">
    <location>
        <begin position="1"/>
        <end position="20"/>
    </location>
</feature>
<accession>S9TGX2</accession>
<name>S9TGX2_9TRYP</name>
<feature type="region of interest" description="Disordered" evidence="1">
    <location>
        <begin position="59"/>
        <end position="88"/>
    </location>
</feature>
<evidence type="ECO:0000256" key="1">
    <source>
        <dbReference type="SAM" id="MobiDB-lite"/>
    </source>
</evidence>
<keyword evidence="3" id="KW-1185">Reference proteome</keyword>
<proteinExistence type="predicted"/>
<sequence>MDASAERRVRGAFSGSSRIPPRPRHHAILYECLDDFDGSTSMPALPPASWCSYPPWHARARRGARPSSTPVGRRPQREEPEEVIWHAPPRRAHDAHRLLRL</sequence>